<dbReference type="NCBIfam" id="TIGR00575">
    <property type="entry name" value="dnlj"/>
    <property type="match status" value="1"/>
</dbReference>
<dbReference type="PANTHER" id="PTHR23389:SF9">
    <property type="entry name" value="DNA LIGASE"/>
    <property type="match status" value="1"/>
</dbReference>
<dbReference type="SUPFAM" id="SSF47781">
    <property type="entry name" value="RuvA domain 2-like"/>
    <property type="match status" value="1"/>
</dbReference>
<dbReference type="Pfam" id="PF12826">
    <property type="entry name" value="HHH_2"/>
    <property type="match status" value="1"/>
</dbReference>
<dbReference type="Gene3D" id="2.40.50.140">
    <property type="entry name" value="Nucleic acid-binding proteins"/>
    <property type="match status" value="1"/>
</dbReference>
<dbReference type="EC" id="6.5.1.2" evidence="2 14"/>
<dbReference type="SMART" id="SM00532">
    <property type="entry name" value="LIGANc"/>
    <property type="match status" value="1"/>
</dbReference>
<evidence type="ECO:0000259" key="16">
    <source>
        <dbReference type="PROSITE" id="PS50172"/>
    </source>
</evidence>
<feature type="active site" description="N6-AMP-lysine intermediate" evidence="14">
    <location>
        <position position="119"/>
    </location>
</feature>
<feature type="binding site" evidence="14">
    <location>
        <position position="117"/>
    </location>
    <ligand>
        <name>NAD(+)</name>
        <dbReference type="ChEBI" id="CHEBI:57540"/>
    </ligand>
</feature>
<dbReference type="PANTHER" id="PTHR23389">
    <property type="entry name" value="CHROMOSOME TRANSMISSION FIDELITY FACTOR 18"/>
    <property type="match status" value="1"/>
</dbReference>
<comment type="cofactor">
    <cofactor evidence="14">
        <name>Mg(2+)</name>
        <dbReference type="ChEBI" id="CHEBI:18420"/>
    </cofactor>
    <cofactor evidence="14">
        <name>Mn(2+)</name>
        <dbReference type="ChEBI" id="CHEBI:29035"/>
    </cofactor>
</comment>
<keyword evidence="6 14" id="KW-0479">Metal-binding</keyword>
<comment type="function">
    <text evidence="1 14">DNA ligase that catalyzes the formation of phosphodiester linkages between 5'-phosphoryl and 3'-hydroxyl groups in double-stranded DNA using NAD as a coenzyme and as the energy source for the reaction. It is essential for DNA replication and repair of damaged DNA.</text>
</comment>
<reference evidence="17" key="1">
    <citation type="journal article" date="2020" name="mSystems">
        <title>Genome- and Community-Level Interaction Insights into Carbon Utilization and Element Cycling Functions of Hydrothermarchaeota in Hydrothermal Sediment.</title>
        <authorList>
            <person name="Zhou Z."/>
            <person name="Liu Y."/>
            <person name="Xu W."/>
            <person name="Pan J."/>
            <person name="Luo Z.H."/>
            <person name="Li M."/>
        </authorList>
    </citation>
    <scope>NUCLEOTIDE SEQUENCE [LARGE SCALE GENOMIC DNA]</scope>
    <source>
        <strain evidence="17">HyVt-115</strain>
    </source>
</reference>
<dbReference type="SMART" id="SM00292">
    <property type="entry name" value="BRCT"/>
    <property type="match status" value="1"/>
</dbReference>
<dbReference type="InterPro" id="IPR036420">
    <property type="entry name" value="BRCT_dom_sf"/>
</dbReference>
<feature type="binding site" evidence="14">
    <location>
        <position position="412"/>
    </location>
    <ligand>
        <name>Zn(2+)</name>
        <dbReference type="ChEBI" id="CHEBI:29105"/>
    </ligand>
</feature>
<dbReference type="PROSITE" id="PS01056">
    <property type="entry name" value="DNA_LIGASE_N2"/>
    <property type="match status" value="1"/>
</dbReference>
<comment type="catalytic activity">
    <reaction evidence="12 14 15">
        <text>NAD(+) + (deoxyribonucleotide)n-3'-hydroxyl + 5'-phospho-(deoxyribonucleotide)m = (deoxyribonucleotide)n+m + AMP + beta-nicotinamide D-nucleotide.</text>
        <dbReference type="EC" id="6.5.1.2"/>
    </reaction>
</comment>
<dbReference type="CDD" id="cd17748">
    <property type="entry name" value="BRCT_DNA_ligase_like"/>
    <property type="match status" value="1"/>
</dbReference>
<gene>
    <name evidence="14 17" type="primary">ligA</name>
    <name evidence="17" type="ORF">ENF32_05765</name>
</gene>
<evidence type="ECO:0000256" key="15">
    <source>
        <dbReference type="RuleBase" id="RU000618"/>
    </source>
</evidence>
<sequence length="669" mass="75112">MTLEEARKLVEKLRDEINYHNYRYYVLNDPVISDEEYDELMRQLMELEKQFPELVTPDSPTQRVGAPPRDGFATVTHSIPMLSLQDARNEEEIREFDARTKRFLGLDPDAVIEYVAEPKFDGLSCEIVYRDGRFALASTRGDGVVGEDVTPNVRTIRTVPMRLLKKKGAPSYLEVRGEVLMRRADFEKLNQELIKRGEKPFANPRNAAAGSLRQLDPNITAQRPLDFVAWGVGMAEGVELKTHWETLAMLEDLGFKVSQPRKQCRGIEEVVQFHRKLEEDRDDSKYELDGVVIKVNSMELWERLGTTARSPRWSLAAKFKPRQRTTKVLDVIYNVGRTGTITPVAVLEPVEVGGVIVSRASLHNFDEVKRLDVKVGDTVLIQRAGDVIPEVVVVIRERRTGQEKPILPPEKCPVCGAEAVREGAYYKCVNISCPAKLVQAIKHFAARRAMDIEGLGGKTAELLVDRGLVKDLADIYYLKEEELLELPGFAQKSVQNLLDAIEQSKNPTLARFIYALGIPNVGEYIAQVLARHFGTWERLSQASLTELLDIKGIGPETARSVVSFFHEARNRQTVEKMFNAGLKVKEEVQPKESHLAGKVVVFTGALYSMTRDEAKALVEELGGTVSNSVSRKTDLVIAGENPGSKYQRAQQLGIKTISEEEFLKLVGRA</sequence>
<dbReference type="Pfam" id="PF03120">
    <property type="entry name" value="OB_DNA_ligase"/>
    <property type="match status" value="1"/>
</dbReference>
<evidence type="ECO:0000256" key="10">
    <source>
        <dbReference type="ARBA" id="ARBA00023027"/>
    </source>
</evidence>
<keyword evidence="7 14" id="KW-0227">DNA damage</keyword>
<evidence type="ECO:0000256" key="6">
    <source>
        <dbReference type="ARBA" id="ARBA00022723"/>
    </source>
</evidence>
<dbReference type="InterPro" id="IPR013839">
    <property type="entry name" value="DNAligase_adenylation"/>
</dbReference>
<evidence type="ECO:0000256" key="8">
    <source>
        <dbReference type="ARBA" id="ARBA00022833"/>
    </source>
</evidence>
<dbReference type="EMBL" id="DQWS01000217">
    <property type="protein sequence ID" value="HDD53555.1"/>
    <property type="molecule type" value="Genomic_DNA"/>
</dbReference>
<evidence type="ECO:0000256" key="14">
    <source>
        <dbReference type="HAMAP-Rule" id="MF_01588"/>
    </source>
</evidence>
<evidence type="ECO:0000256" key="13">
    <source>
        <dbReference type="ARBA" id="ARBA00060881"/>
    </source>
</evidence>
<keyword evidence="4 14" id="KW-0436">Ligase</keyword>
<comment type="caution">
    <text evidence="17">The sequence shown here is derived from an EMBL/GenBank/DDBJ whole genome shotgun (WGS) entry which is preliminary data.</text>
</comment>
<dbReference type="FunFam" id="1.10.150.20:FF:000007">
    <property type="entry name" value="DNA ligase"/>
    <property type="match status" value="1"/>
</dbReference>
<keyword evidence="11 14" id="KW-0234">DNA repair</keyword>
<dbReference type="Gene3D" id="1.10.150.20">
    <property type="entry name" value="5' to 3' exonuclease, C-terminal subdomain"/>
    <property type="match status" value="2"/>
</dbReference>
<evidence type="ECO:0000256" key="4">
    <source>
        <dbReference type="ARBA" id="ARBA00022598"/>
    </source>
</evidence>
<dbReference type="Gene3D" id="1.10.287.610">
    <property type="entry name" value="Helix hairpin bin"/>
    <property type="match status" value="1"/>
</dbReference>
<evidence type="ECO:0000256" key="3">
    <source>
        <dbReference type="ARBA" id="ARBA00013308"/>
    </source>
</evidence>
<evidence type="ECO:0000256" key="7">
    <source>
        <dbReference type="ARBA" id="ARBA00022763"/>
    </source>
</evidence>
<dbReference type="GO" id="GO:0003677">
    <property type="term" value="F:DNA binding"/>
    <property type="evidence" value="ECO:0007669"/>
    <property type="project" value="InterPro"/>
</dbReference>
<dbReference type="GO" id="GO:0006281">
    <property type="term" value="P:DNA repair"/>
    <property type="evidence" value="ECO:0007669"/>
    <property type="project" value="UniProtKB-KW"/>
</dbReference>
<feature type="binding site" evidence="14">
    <location>
        <position position="294"/>
    </location>
    <ligand>
        <name>NAD(+)</name>
        <dbReference type="ChEBI" id="CHEBI:57540"/>
    </ligand>
</feature>
<dbReference type="InterPro" id="IPR001679">
    <property type="entry name" value="DNA_ligase"/>
</dbReference>
<dbReference type="AlphaFoldDB" id="A0A7C0Y6G0"/>
<evidence type="ECO:0000256" key="1">
    <source>
        <dbReference type="ARBA" id="ARBA00004067"/>
    </source>
</evidence>
<dbReference type="Gene3D" id="6.20.10.30">
    <property type="match status" value="1"/>
</dbReference>
<feature type="binding site" evidence="14">
    <location>
        <position position="433"/>
    </location>
    <ligand>
        <name>Zn(2+)</name>
        <dbReference type="ChEBI" id="CHEBI:29105"/>
    </ligand>
</feature>
<dbReference type="FunFam" id="1.10.150.20:FF:000006">
    <property type="entry name" value="DNA ligase"/>
    <property type="match status" value="1"/>
</dbReference>
<dbReference type="FunFam" id="3.30.470.30:FF:000001">
    <property type="entry name" value="DNA ligase"/>
    <property type="match status" value="1"/>
</dbReference>
<dbReference type="Pfam" id="PF22745">
    <property type="entry name" value="Nlig-Ia"/>
    <property type="match status" value="1"/>
</dbReference>
<dbReference type="Pfam" id="PF14520">
    <property type="entry name" value="HHH_5"/>
    <property type="match status" value="1"/>
</dbReference>
<evidence type="ECO:0000313" key="17">
    <source>
        <dbReference type="EMBL" id="HDD53555.1"/>
    </source>
</evidence>
<dbReference type="SUPFAM" id="SSF50249">
    <property type="entry name" value="Nucleic acid-binding proteins"/>
    <property type="match status" value="1"/>
</dbReference>
<dbReference type="InterPro" id="IPR012340">
    <property type="entry name" value="NA-bd_OB-fold"/>
</dbReference>
<proteinExistence type="inferred from homology"/>
<keyword evidence="14" id="KW-0464">Manganese</keyword>
<feature type="binding site" evidence="14">
    <location>
        <begin position="83"/>
        <end position="84"/>
    </location>
    <ligand>
        <name>NAD(+)</name>
        <dbReference type="ChEBI" id="CHEBI:57540"/>
    </ligand>
</feature>
<dbReference type="InterPro" id="IPR033136">
    <property type="entry name" value="DNA_ligase_CS"/>
</dbReference>
<dbReference type="GO" id="GO:0006260">
    <property type="term" value="P:DNA replication"/>
    <property type="evidence" value="ECO:0007669"/>
    <property type="project" value="UniProtKB-KW"/>
</dbReference>
<protein>
    <recommendedName>
        <fullName evidence="3 14">DNA ligase</fullName>
        <ecNumber evidence="2 14">6.5.1.2</ecNumber>
    </recommendedName>
    <alternativeName>
        <fullName evidence="14">Polydeoxyribonucleotide synthase [NAD(+)]</fullName>
    </alternativeName>
</protein>
<dbReference type="CDD" id="cd00114">
    <property type="entry name" value="LIGANc"/>
    <property type="match status" value="1"/>
</dbReference>
<dbReference type="InterPro" id="IPR010994">
    <property type="entry name" value="RuvA_2-like"/>
</dbReference>
<accession>A0A7C0Y6G0</accession>
<comment type="similarity">
    <text evidence="13 14">Belongs to the NAD-dependent DNA ligase family. LigA subfamily.</text>
</comment>
<organism evidence="17">
    <name type="scientific">Thermosulfidibacter takaii</name>
    <dbReference type="NCBI Taxonomy" id="412593"/>
    <lineage>
        <taxon>Bacteria</taxon>
        <taxon>Pseudomonadati</taxon>
        <taxon>Thermosulfidibacterota</taxon>
        <taxon>Thermosulfidibacteria</taxon>
        <taxon>Thermosulfidibacterales</taxon>
        <taxon>Thermosulfidibacteraceae</taxon>
    </lineage>
</organism>
<dbReference type="Pfam" id="PF01653">
    <property type="entry name" value="DNA_ligase_aden"/>
    <property type="match status" value="1"/>
</dbReference>
<evidence type="ECO:0000256" key="5">
    <source>
        <dbReference type="ARBA" id="ARBA00022705"/>
    </source>
</evidence>
<dbReference type="SMART" id="SM00278">
    <property type="entry name" value="HhH1"/>
    <property type="match status" value="4"/>
</dbReference>
<feature type="binding site" evidence="14">
    <location>
        <position position="178"/>
    </location>
    <ligand>
        <name>NAD(+)</name>
        <dbReference type="ChEBI" id="CHEBI:57540"/>
    </ligand>
</feature>
<dbReference type="InterPro" id="IPR041663">
    <property type="entry name" value="DisA/LigA_HHH"/>
</dbReference>
<dbReference type="PIRSF" id="PIRSF001604">
    <property type="entry name" value="LigA"/>
    <property type="match status" value="1"/>
</dbReference>
<dbReference type="FunFam" id="2.40.50.140:FF:000012">
    <property type="entry name" value="DNA ligase"/>
    <property type="match status" value="1"/>
</dbReference>
<dbReference type="SUPFAM" id="SSF56091">
    <property type="entry name" value="DNA ligase/mRNA capping enzyme, catalytic domain"/>
    <property type="match status" value="1"/>
</dbReference>
<keyword evidence="5 14" id="KW-0235">DNA replication</keyword>
<feature type="binding site" evidence="14">
    <location>
        <begin position="34"/>
        <end position="38"/>
    </location>
    <ligand>
        <name>NAD(+)</name>
        <dbReference type="ChEBI" id="CHEBI:57540"/>
    </ligand>
</feature>
<dbReference type="Pfam" id="PF00533">
    <property type="entry name" value="BRCT"/>
    <property type="match status" value="1"/>
</dbReference>
<feature type="domain" description="BRCT" evidence="16">
    <location>
        <begin position="590"/>
        <end position="669"/>
    </location>
</feature>
<dbReference type="InterPro" id="IPR004150">
    <property type="entry name" value="NAD_DNA_ligase_OB"/>
</dbReference>
<dbReference type="HAMAP" id="MF_01588">
    <property type="entry name" value="DNA_ligase_A"/>
    <property type="match status" value="1"/>
</dbReference>
<dbReference type="InterPro" id="IPR004149">
    <property type="entry name" value="Znf_DNAligase_C4"/>
</dbReference>
<evidence type="ECO:0000256" key="2">
    <source>
        <dbReference type="ARBA" id="ARBA00012722"/>
    </source>
</evidence>
<dbReference type="GO" id="GO:0005829">
    <property type="term" value="C:cytosol"/>
    <property type="evidence" value="ECO:0007669"/>
    <property type="project" value="TreeGrafter"/>
</dbReference>
<dbReference type="InterPro" id="IPR013840">
    <property type="entry name" value="DNAligase_N"/>
</dbReference>
<dbReference type="GO" id="GO:0046872">
    <property type="term" value="F:metal ion binding"/>
    <property type="evidence" value="ECO:0007669"/>
    <property type="project" value="UniProtKB-KW"/>
</dbReference>
<dbReference type="InterPro" id="IPR003583">
    <property type="entry name" value="Hlx-hairpin-Hlx_DNA-bd_motif"/>
</dbReference>
<keyword evidence="9 14" id="KW-0460">Magnesium</keyword>
<dbReference type="InterPro" id="IPR018239">
    <property type="entry name" value="DNA_ligase_AS"/>
</dbReference>
<feature type="binding site" evidence="14">
    <location>
        <position position="415"/>
    </location>
    <ligand>
        <name>Zn(2+)</name>
        <dbReference type="ChEBI" id="CHEBI:29105"/>
    </ligand>
</feature>
<dbReference type="Gene3D" id="3.30.470.30">
    <property type="entry name" value="DNA ligase/mRNA capping enzyme"/>
    <property type="match status" value="1"/>
</dbReference>
<feature type="binding site" evidence="14">
    <location>
        <position position="140"/>
    </location>
    <ligand>
        <name>NAD(+)</name>
        <dbReference type="ChEBI" id="CHEBI:57540"/>
    </ligand>
</feature>
<keyword evidence="10 14" id="KW-0520">NAD</keyword>
<dbReference type="NCBIfam" id="NF005932">
    <property type="entry name" value="PRK07956.1"/>
    <property type="match status" value="1"/>
</dbReference>
<feature type="binding site" evidence="14">
    <location>
        <position position="428"/>
    </location>
    <ligand>
        <name>Zn(2+)</name>
        <dbReference type="ChEBI" id="CHEBI:29105"/>
    </ligand>
</feature>
<dbReference type="FunFam" id="1.10.287.610:FF:000002">
    <property type="entry name" value="DNA ligase"/>
    <property type="match status" value="1"/>
</dbReference>
<dbReference type="PROSITE" id="PS01055">
    <property type="entry name" value="DNA_LIGASE_N1"/>
    <property type="match status" value="1"/>
</dbReference>
<feature type="binding site" evidence="14">
    <location>
        <position position="318"/>
    </location>
    <ligand>
        <name>NAD(+)</name>
        <dbReference type="ChEBI" id="CHEBI:57540"/>
    </ligand>
</feature>
<dbReference type="PROSITE" id="PS50172">
    <property type="entry name" value="BRCT"/>
    <property type="match status" value="1"/>
</dbReference>
<evidence type="ECO:0000256" key="11">
    <source>
        <dbReference type="ARBA" id="ARBA00023204"/>
    </source>
</evidence>
<evidence type="ECO:0000256" key="12">
    <source>
        <dbReference type="ARBA" id="ARBA00034005"/>
    </source>
</evidence>
<dbReference type="Pfam" id="PF03119">
    <property type="entry name" value="DNA_ligase_ZBD"/>
    <property type="match status" value="1"/>
</dbReference>
<dbReference type="InterPro" id="IPR001357">
    <property type="entry name" value="BRCT_dom"/>
</dbReference>
<name>A0A7C0Y6G0_9BACT</name>
<dbReference type="Proteomes" id="UP000885690">
    <property type="component" value="Unassembled WGS sequence"/>
</dbReference>
<evidence type="ECO:0000256" key="9">
    <source>
        <dbReference type="ARBA" id="ARBA00022842"/>
    </source>
</evidence>
<dbReference type="GO" id="GO:0003911">
    <property type="term" value="F:DNA ligase (NAD+) activity"/>
    <property type="evidence" value="ECO:0007669"/>
    <property type="project" value="UniProtKB-UniRule"/>
</dbReference>
<keyword evidence="8 14" id="KW-0862">Zinc</keyword>
<dbReference type="Gene3D" id="3.40.50.10190">
    <property type="entry name" value="BRCT domain"/>
    <property type="match status" value="1"/>
</dbReference>
<dbReference type="SUPFAM" id="SSF52113">
    <property type="entry name" value="BRCT domain"/>
    <property type="match status" value="1"/>
</dbReference>